<accession>A0ABV0R6B6</accession>
<dbReference type="EMBL" id="JAHRIN010034303">
    <property type="protein sequence ID" value="MEQ2203232.1"/>
    <property type="molecule type" value="Genomic_DNA"/>
</dbReference>
<evidence type="ECO:0000313" key="1">
    <source>
        <dbReference type="EMBL" id="MEQ2203232.1"/>
    </source>
</evidence>
<gene>
    <name evidence="1" type="ORF">XENOCAPTIV_027132</name>
</gene>
<comment type="caution">
    <text evidence="1">The sequence shown here is derived from an EMBL/GenBank/DDBJ whole genome shotgun (WGS) entry which is preliminary data.</text>
</comment>
<organism evidence="1 2">
    <name type="scientific">Xenoophorus captivus</name>
    <dbReference type="NCBI Taxonomy" id="1517983"/>
    <lineage>
        <taxon>Eukaryota</taxon>
        <taxon>Metazoa</taxon>
        <taxon>Chordata</taxon>
        <taxon>Craniata</taxon>
        <taxon>Vertebrata</taxon>
        <taxon>Euteleostomi</taxon>
        <taxon>Actinopterygii</taxon>
        <taxon>Neopterygii</taxon>
        <taxon>Teleostei</taxon>
        <taxon>Neoteleostei</taxon>
        <taxon>Acanthomorphata</taxon>
        <taxon>Ovalentaria</taxon>
        <taxon>Atherinomorphae</taxon>
        <taxon>Cyprinodontiformes</taxon>
        <taxon>Goodeidae</taxon>
        <taxon>Xenoophorus</taxon>
    </lineage>
</organism>
<protein>
    <submittedName>
        <fullName evidence="1">Uncharacterized protein</fullName>
    </submittedName>
</protein>
<name>A0ABV0R6B6_9TELE</name>
<reference evidence="1 2" key="1">
    <citation type="submission" date="2021-06" db="EMBL/GenBank/DDBJ databases">
        <authorList>
            <person name="Palmer J.M."/>
        </authorList>
    </citation>
    <scope>NUCLEOTIDE SEQUENCE [LARGE SCALE GENOMIC DNA]</scope>
    <source>
        <strain evidence="1 2">XC_2019</strain>
        <tissue evidence="1">Muscle</tissue>
    </source>
</reference>
<dbReference type="Proteomes" id="UP001434883">
    <property type="component" value="Unassembled WGS sequence"/>
</dbReference>
<sequence>MNLERAWERINDNRKNFERWNKANRTCSMDRITGGTNDEERQPESLYTEETMENNIGCSELIRGIWSKCEREQNRETKERSIINTEGTKLQTKWKHILTLILKMN</sequence>
<proteinExistence type="predicted"/>
<keyword evidence="2" id="KW-1185">Reference proteome</keyword>
<evidence type="ECO:0000313" key="2">
    <source>
        <dbReference type="Proteomes" id="UP001434883"/>
    </source>
</evidence>